<feature type="compositionally biased region" description="Low complexity" evidence="1">
    <location>
        <begin position="189"/>
        <end position="199"/>
    </location>
</feature>
<name>A0ABW0MXL0_9ACTN</name>
<keyword evidence="4" id="KW-1185">Reference proteome</keyword>
<accession>A0ABW0MXL0</accession>
<organism evidence="3 4">
    <name type="scientific">Nocardioides caricicola</name>
    <dbReference type="NCBI Taxonomy" id="634770"/>
    <lineage>
        <taxon>Bacteria</taxon>
        <taxon>Bacillati</taxon>
        <taxon>Actinomycetota</taxon>
        <taxon>Actinomycetes</taxon>
        <taxon>Propionibacteriales</taxon>
        <taxon>Nocardioidaceae</taxon>
        <taxon>Nocardioides</taxon>
    </lineage>
</organism>
<feature type="compositionally biased region" description="Low complexity" evidence="1">
    <location>
        <begin position="171"/>
        <end position="181"/>
    </location>
</feature>
<evidence type="ECO:0000313" key="4">
    <source>
        <dbReference type="Proteomes" id="UP001595956"/>
    </source>
</evidence>
<gene>
    <name evidence="3" type="ORF">ACFPKY_08055</name>
</gene>
<evidence type="ECO:0000256" key="1">
    <source>
        <dbReference type="SAM" id="MobiDB-lite"/>
    </source>
</evidence>
<proteinExistence type="predicted"/>
<dbReference type="RefSeq" id="WP_345171789.1">
    <property type="nucleotide sequence ID" value="NZ_BAABFQ010000003.1"/>
</dbReference>
<feature type="transmembrane region" description="Helical" evidence="2">
    <location>
        <begin position="40"/>
        <end position="58"/>
    </location>
</feature>
<keyword evidence="2" id="KW-1133">Transmembrane helix</keyword>
<keyword evidence="2" id="KW-0812">Transmembrane</keyword>
<protein>
    <recommendedName>
        <fullName evidence="5">Cell division protein FtsL</fullName>
    </recommendedName>
</protein>
<evidence type="ECO:0008006" key="5">
    <source>
        <dbReference type="Google" id="ProtNLM"/>
    </source>
</evidence>
<sequence>MSSPVPQIRSRVPRIAEEAFERARLTVVPRRRTRAARMPFVALVSMVLVGGVVGLLLFNTSMQQASFAATALEGQSTTLAARQQMLEMELDRLRDPQRIAGAAQRLGMVQACAPAFIKLGSGEVVGEPCPAVASPFPIWPAEPKLPPELNPAPNVVEVTADPVVTRDDSADTAAGDAANGARDGRKNQQHQQSQQNHQR</sequence>
<comment type="caution">
    <text evidence="3">The sequence shown here is derived from an EMBL/GenBank/DDBJ whole genome shotgun (WGS) entry which is preliminary data.</text>
</comment>
<evidence type="ECO:0000313" key="3">
    <source>
        <dbReference type="EMBL" id="MFC5493049.1"/>
    </source>
</evidence>
<feature type="region of interest" description="Disordered" evidence="1">
    <location>
        <begin position="161"/>
        <end position="199"/>
    </location>
</feature>
<dbReference type="Proteomes" id="UP001595956">
    <property type="component" value="Unassembled WGS sequence"/>
</dbReference>
<evidence type="ECO:0000256" key="2">
    <source>
        <dbReference type="SAM" id="Phobius"/>
    </source>
</evidence>
<reference evidence="4" key="1">
    <citation type="journal article" date="2019" name="Int. J. Syst. Evol. Microbiol.">
        <title>The Global Catalogue of Microorganisms (GCM) 10K type strain sequencing project: providing services to taxonomists for standard genome sequencing and annotation.</title>
        <authorList>
            <consortium name="The Broad Institute Genomics Platform"/>
            <consortium name="The Broad Institute Genome Sequencing Center for Infectious Disease"/>
            <person name="Wu L."/>
            <person name="Ma J."/>
        </authorList>
    </citation>
    <scope>NUCLEOTIDE SEQUENCE [LARGE SCALE GENOMIC DNA]</scope>
    <source>
        <strain evidence="4">KACC 13778</strain>
    </source>
</reference>
<keyword evidence="2" id="KW-0472">Membrane</keyword>
<dbReference type="EMBL" id="JBHSMD010000002">
    <property type="protein sequence ID" value="MFC5493049.1"/>
    <property type="molecule type" value="Genomic_DNA"/>
</dbReference>